<feature type="compositionally biased region" description="Polar residues" evidence="3">
    <location>
        <begin position="183"/>
        <end position="199"/>
    </location>
</feature>
<dbReference type="InterPro" id="IPR042047">
    <property type="entry name" value="SleB_dom1"/>
</dbReference>
<feature type="region of interest" description="Disordered" evidence="3">
    <location>
        <begin position="174"/>
        <end position="250"/>
    </location>
</feature>
<feature type="coiled-coil region" evidence="2">
    <location>
        <begin position="34"/>
        <end position="100"/>
    </location>
</feature>
<dbReference type="Pfam" id="PF07486">
    <property type="entry name" value="Hydrolase_2"/>
    <property type="match status" value="1"/>
</dbReference>
<evidence type="ECO:0000259" key="5">
    <source>
        <dbReference type="Pfam" id="PF24568"/>
    </source>
</evidence>
<accession>A0A9D2RAQ3</accession>
<feature type="compositionally biased region" description="Gly residues" evidence="3">
    <location>
        <begin position="234"/>
        <end position="247"/>
    </location>
</feature>
<proteinExistence type="predicted"/>
<evidence type="ECO:0000256" key="2">
    <source>
        <dbReference type="SAM" id="Coils"/>
    </source>
</evidence>
<organism evidence="6 7">
    <name type="scientific">Candidatus Mediterraneibacter quadrami</name>
    <dbReference type="NCBI Taxonomy" id="2838684"/>
    <lineage>
        <taxon>Bacteria</taxon>
        <taxon>Bacillati</taxon>
        <taxon>Bacillota</taxon>
        <taxon>Clostridia</taxon>
        <taxon>Lachnospirales</taxon>
        <taxon>Lachnospiraceae</taxon>
        <taxon>Mediterraneibacter</taxon>
    </lineage>
</organism>
<keyword evidence="6" id="KW-0378">Hydrolase</keyword>
<evidence type="ECO:0000256" key="1">
    <source>
        <dbReference type="ARBA" id="ARBA00022729"/>
    </source>
</evidence>
<dbReference type="Proteomes" id="UP000823909">
    <property type="component" value="Unassembled WGS sequence"/>
</dbReference>
<evidence type="ECO:0000313" key="6">
    <source>
        <dbReference type="EMBL" id="HJD41664.1"/>
    </source>
</evidence>
<dbReference type="AlphaFoldDB" id="A0A9D2RAQ3"/>
<evidence type="ECO:0000313" key="7">
    <source>
        <dbReference type="Proteomes" id="UP000823909"/>
    </source>
</evidence>
<name>A0A9D2RAQ3_9FIRM</name>
<dbReference type="GO" id="GO:0016787">
    <property type="term" value="F:hydrolase activity"/>
    <property type="evidence" value="ECO:0007669"/>
    <property type="project" value="UniProtKB-KW"/>
</dbReference>
<feature type="compositionally biased region" description="Low complexity" evidence="3">
    <location>
        <begin position="220"/>
        <end position="233"/>
    </location>
</feature>
<feature type="compositionally biased region" description="Basic and acidic residues" evidence="3">
    <location>
        <begin position="201"/>
        <end position="219"/>
    </location>
</feature>
<evidence type="ECO:0000259" key="4">
    <source>
        <dbReference type="Pfam" id="PF07486"/>
    </source>
</evidence>
<dbReference type="EMBL" id="DWUU01000011">
    <property type="protein sequence ID" value="HJD41664.1"/>
    <property type="molecule type" value="Genomic_DNA"/>
</dbReference>
<comment type="caution">
    <text evidence="6">The sequence shown here is derived from an EMBL/GenBank/DDBJ whole genome shotgun (WGS) entry which is preliminary data.</text>
</comment>
<keyword evidence="1" id="KW-0732">Signal</keyword>
<evidence type="ECO:0000256" key="3">
    <source>
        <dbReference type="SAM" id="MobiDB-lite"/>
    </source>
</evidence>
<reference evidence="6" key="2">
    <citation type="submission" date="2021-04" db="EMBL/GenBank/DDBJ databases">
        <authorList>
            <person name="Gilroy R."/>
        </authorList>
    </citation>
    <scope>NUCLEOTIDE SEQUENCE</scope>
    <source>
        <strain evidence="6">ChiBcec15-3976</strain>
    </source>
</reference>
<reference evidence="6" key="1">
    <citation type="journal article" date="2021" name="PeerJ">
        <title>Extensive microbial diversity within the chicken gut microbiome revealed by metagenomics and culture.</title>
        <authorList>
            <person name="Gilroy R."/>
            <person name="Ravi A."/>
            <person name="Getino M."/>
            <person name="Pursley I."/>
            <person name="Horton D.L."/>
            <person name="Alikhan N.F."/>
            <person name="Baker D."/>
            <person name="Gharbi K."/>
            <person name="Hall N."/>
            <person name="Watson M."/>
            <person name="Adriaenssens E.M."/>
            <person name="Foster-Nyarko E."/>
            <person name="Jarju S."/>
            <person name="Secka A."/>
            <person name="Antonio M."/>
            <person name="Oren A."/>
            <person name="Chaudhuri R.R."/>
            <person name="La Ragione R."/>
            <person name="Hildebrand F."/>
            <person name="Pallen M.J."/>
        </authorList>
    </citation>
    <scope>NUCLEOTIDE SEQUENCE</scope>
    <source>
        <strain evidence="6">ChiBcec15-3976</strain>
    </source>
</reference>
<gene>
    <name evidence="6" type="ORF">H9910_01440</name>
</gene>
<keyword evidence="2" id="KW-0175">Coiled coil</keyword>
<dbReference type="Gene3D" id="6.10.250.3150">
    <property type="match status" value="1"/>
</dbReference>
<sequence>MKTGKKRWIQSGIALICSFAIVLSVFPVSADNDISSLENQASTLEDQLAGINEDILALSDEISGTQMQLEVLSGDMKRTEDELATAMENENQQYEDMKDRIKYMYEHGNATLLEMLFSAEDMADFLNKADFIENLSAYDRDALKVLQDIHQQIVDHRETLKAQQDSLNDLQSQLQSQQDSLQAKATATSTNLADVQNRLQKAREEEARRIAEEEARRAAAEAAAAETGSSASSGGSGSSGSSGGSVTTGGSISASADEVTLMAALLQCEALHDYNCMLAVATVIMNRVESSRFPNSIRGVIYASGQFSPTWTGKLDKVLSQGPSSLAVQVAQDAINGARLSSVADCYYFLYAPSTNRKGTVIGDNVFFQSW</sequence>
<dbReference type="Pfam" id="PF24568">
    <property type="entry name" value="CC_PcsB"/>
    <property type="match status" value="1"/>
</dbReference>
<dbReference type="InterPro" id="IPR011105">
    <property type="entry name" value="Cell_wall_hydrolase_SleB"/>
</dbReference>
<feature type="domain" description="Peptidoglycan hydrolase PcsB coiled-coil" evidence="5">
    <location>
        <begin position="89"/>
        <end position="152"/>
    </location>
</feature>
<protein>
    <submittedName>
        <fullName evidence="6">Cell wall hydrolase</fullName>
    </submittedName>
</protein>
<dbReference type="InterPro" id="IPR057309">
    <property type="entry name" value="PcsB_CC"/>
</dbReference>
<feature type="domain" description="Cell wall hydrolase SleB" evidence="4">
    <location>
        <begin position="274"/>
        <end position="354"/>
    </location>
</feature>
<dbReference type="Gene3D" id="1.10.10.2520">
    <property type="entry name" value="Cell wall hydrolase SleB, domain 1"/>
    <property type="match status" value="1"/>
</dbReference>